<organism evidence="1 2">
    <name type="scientific">Neurospora intermedia</name>
    <dbReference type="NCBI Taxonomy" id="5142"/>
    <lineage>
        <taxon>Eukaryota</taxon>
        <taxon>Fungi</taxon>
        <taxon>Dikarya</taxon>
        <taxon>Ascomycota</taxon>
        <taxon>Pezizomycotina</taxon>
        <taxon>Sordariomycetes</taxon>
        <taxon>Sordariomycetidae</taxon>
        <taxon>Sordariales</taxon>
        <taxon>Sordariaceae</taxon>
        <taxon>Neurospora</taxon>
    </lineage>
</organism>
<dbReference type="Proteomes" id="UP001451303">
    <property type="component" value="Unassembled WGS sequence"/>
</dbReference>
<sequence length="112" mass="12322">SAQFTALSLPWDNTADRYCGLEGEGRVNEVAKDVAGGDEEGDKMMMLLMELVSGGIGAFDSKKGDFRGDIQRGECSWGDEEGTKNGDAWYGPEVKIKEGHQAKKIVMWPFWS</sequence>
<gene>
    <name evidence="1" type="ORF">QR685DRAFT_453942</name>
</gene>
<feature type="non-terminal residue" evidence="1">
    <location>
        <position position="1"/>
    </location>
</feature>
<comment type="caution">
    <text evidence="1">The sequence shown here is derived from an EMBL/GenBank/DDBJ whole genome shotgun (WGS) entry which is preliminary data.</text>
</comment>
<name>A0ABR3CX84_NEUIN</name>
<keyword evidence="2" id="KW-1185">Reference proteome</keyword>
<accession>A0ABR3CX84</accession>
<proteinExistence type="predicted"/>
<dbReference type="EMBL" id="JAVLET010000019">
    <property type="protein sequence ID" value="KAL0465053.1"/>
    <property type="molecule type" value="Genomic_DNA"/>
</dbReference>
<evidence type="ECO:0000313" key="1">
    <source>
        <dbReference type="EMBL" id="KAL0465053.1"/>
    </source>
</evidence>
<protein>
    <submittedName>
        <fullName evidence="1">Uncharacterized protein</fullName>
    </submittedName>
</protein>
<evidence type="ECO:0000313" key="2">
    <source>
        <dbReference type="Proteomes" id="UP001451303"/>
    </source>
</evidence>
<reference evidence="1 2" key="1">
    <citation type="submission" date="2023-09" db="EMBL/GenBank/DDBJ databases">
        <title>Multi-omics analysis of a traditional fermented food reveals byproduct-associated fungal strains for waste-to-food upcycling.</title>
        <authorList>
            <consortium name="Lawrence Berkeley National Laboratory"/>
            <person name="Rekdal V.M."/>
            <person name="Villalobos-Escobedo J.M."/>
            <person name="Rodriguez-Valeron N."/>
            <person name="Garcia M.O."/>
            <person name="Vasquez D.P."/>
            <person name="Damayanti I."/>
            <person name="Sorensen P.M."/>
            <person name="Baidoo E.E."/>
            <person name="De Carvalho A.C."/>
            <person name="Riley R."/>
            <person name="Lipzen A."/>
            <person name="He G."/>
            <person name="Yan M."/>
            <person name="Haridas S."/>
            <person name="Daum C."/>
            <person name="Yoshinaga Y."/>
            <person name="Ng V."/>
            <person name="Grigoriev I.V."/>
            <person name="Munk R."/>
            <person name="Nuraida L."/>
            <person name="Wijaya C.H."/>
            <person name="Morales P.-C."/>
            <person name="Keasling J.D."/>
        </authorList>
    </citation>
    <scope>NUCLEOTIDE SEQUENCE [LARGE SCALE GENOMIC DNA]</scope>
    <source>
        <strain evidence="1 2">FGSC 2613</strain>
    </source>
</reference>